<accession>A0ABV8FEB1</accession>
<dbReference type="RefSeq" id="WP_386196486.1">
    <property type="nucleotide sequence ID" value="NZ_JBHSBC010000053.1"/>
</dbReference>
<keyword evidence="3" id="KW-1185">Reference proteome</keyword>
<evidence type="ECO:0000256" key="1">
    <source>
        <dbReference type="SAM" id="MobiDB-lite"/>
    </source>
</evidence>
<evidence type="ECO:0000313" key="2">
    <source>
        <dbReference type="EMBL" id="MFC3986325.1"/>
    </source>
</evidence>
<sequence length="388" mass="41498">MTAWERRDGDRSVRYVHTGDPQPRLHLRADGPPPDEPVVQIVHDALTLPRVWAFGARLGEAAPLVDHGRVIGVDVTMPELDPACVWEQAARLHDVVRAAPVFDERAGRALERAAAASVETSHRLATLATLFARPGIPDRIHAGRLVAAVVRAARRLLEEPAEAVPVGVAITAALGPGTLASGEDPALGLHRPCRPPAWLEVGSPRADLAYLQVRRAIPPVRTVRELAATLIANQAAFGPYHSELDDVIRSRAAVSYLWDCVTDLARGEFVMLAAPDAATADRVVSLIHAAHADAARPSARPVEDARRIVRTQVLRRLASTNSLLLAHGEAQRSGLPVDLWTALSAALRDVTFTEVDAAVPGVYAEPLATTLVVPVRPDVQQASTAPAA</sequence>
<comment type="caution">
    <text evidence="2">The sequence shown here is derived from an EMBL/GenBank/DDBJ whole genome shotgun (WGS) entry which is preliminary data.</text>
</comment>
<protein>
    <submittedName>
        <fullName evidence="2">Uncharacterized protein</fullName>
    </submittedName>
</protein>
<evidence type="ECO:0000313" key="3">
    <source>
        <dbReference type="Proteomes" id="UP001595698"/>
    </source>
</evidence>
<dbReference type="Proteomes" id="UP001595698">
    <property type="component" value="Unassembled WGS sequence"/>
</dbReference>
<feature type="compositionally biased region" description="Basic and acidic residues" evidence="1">
    <location>
        <begin position="1"/>
        <end position="13"/>
    </location>
</feature>
<proteinExistence type="predicted"/>
<dbReference type="Gene3D" id="3.30.830.10">
    <property type="entry name" value="Metalloenzyme, LuxS/M16 peptidase-like"/>
    <property type="match status" value="1"/>
</dbReference>
<reference evidence="3" key="1">
    <citation type="journal article" date="2019" name="Int. J. Syst. Evol. Microbiol.">
        <title>The Global Catalogue of Microorganisms (GCM) 10K type strain sequencing project: providing services to taxonomists for standard genome sequencing and annotation.</title>
        <authorList>
            <consortium name="The Broad Institute Genomics Platform"/>
            <consortium name="The Broad Institute Genome Sequencing Center for Infectious Disease"/>
            <person name="Wu L."/>
            <person name="Ma J."/>
        </authorList>
    </citation>
    <scope>NUCLEOTIDE SEQUENCE [LARGE SCALE GENOMIC DNA]</scope>
    <source>
        <strain evidence="3">TBRC 7912</strain>
    </source>
</reference>
<dbReference type="EMBL" id="JBHSBC010000053">
    <property type="protein sequence ID" value="MFC3986325.1"/>
    <property type="molecule type" value="Genomic_DNA"/>
</dbReference>
<gene>
    <name evidence="2" type="ORF">ACFOYY_39775</name>
</gene>
<name>A0ABV8FEB1_9ACTN</name>
<organism evidence="2 3">
    <name type="scientific">Streptosporangium jomthongense</name>
    <dbReference type="NCBI Taxonomy" id="1193683"/>
    <lineage>
        <taxon>Bacteria</taxon>
        <taxon>Bacillati</taxon>
        <taxon>Actinomycetota</taxon>
        <taxon>Actinomycetes</taxon>
        <taxon>Streptosporangiales</taxon>
        <taxon>Streptosporangiaceae</taxon>
        <taxon>Streptosporangium</taxon>
    </lineage>
</organism>
<dbReference type="SUPFAM" id="SSF63411">
    <property type="entry name" value="LuxS/MPP-like metallohydrolase"/>
    <property type="match status" value="1"/>
</dbReference>
<dbReference type="InterPro" id="IPR011249">
    <property type="entry name" value="Metalloenz_LuxS/M16"/>
</dbReference>
<feature type="region of interest" description="Disordered" evidence="1">
    <location>
        <begin position="1"/>
        <end position="33"/>
    </location>
</feature>